<dbReference type="InterPro" id="IPR014091">
    <property type="entry name" value="Tscrpt_rep_PHB_PhaQ"/>
</dbReference>
<evidence type="ECO:0000313" key="3">
    <source>
        <dbReference type="Proteomes" id="UP000295658"/>
    </source>
</evidence>
<proteinExistence type="predicted"/>
<dbReference type="Gene3D" id="1.10.10.10">
    <property type="entry name" value="Winged helix-like DNA-binding domain superfamily/Winged helix DNA-binding domain"/>
    <property type="match status" value="1"/>
</dbReference>
<dbReference type="InterPro" id="IPR036388">
    <property type="entry name" value="WH-like_DNA-bd_sf"/>
</dbReference>
<keyword evidence="3" id="KW-1185">Reference proteome</keyword>
<dbReference type="OrthoDB" id="9808017at2"/>
<dbReference type="Pfam" id="PF03551">
    <property type="entry name" value="PadR"/>
    <property type="match status" value="1"/>
</dbReference>
<feature type="domain" description="Transcription regulator PadR N-terminal" evidence="1">
    <location>
        <begin position="26"/>
        <end position="96"/>
    </location>
</feature>
<dbReference type="Proteomes" id="UP000295658">
    <property type="component" value="Unassembled WGS sequence"/>
</dbReference>
<comment type="caution">
    <text evidence="2">The sequence shown here is derived from an EMBL/GenBank/DDBJ whole genome shotgun (WGS) entry which is preliminary data.</text>
</comment>
<gene>
    <name evidence="2" type="ORF">EDD69_107112</name>
</gene>
<dbReference type="InterPro" id="IPR005149">
    <property type="entry name" value="Tscrpt_reg_PadR_N"/>
</dbReference>
<organism evidence="2 3">
    <name type="scientific">Thermolongibacillus altinsuensis</name>
    <dbReference type="NCBI Taxonomy" id="575256"/>
    <lineage>
        <taxon>Bacteria</taxon>
        <taxon>Bacillati</taxon>
        <taxon>Bacillota</taxon>
        <taxon>Bacilli</taxon>
        <taxon>Bacillales</taxon>
        <taxon>Anoxybacillaceae</taxon>
        <taxon>Thermolongibacillus</taxon>
    </lineage>
</organism>
<dbReference type="AlphaFoldDB" id="A0A4R1QDZ5"/>
<dbReference type="InterPro" id="IPR036390">
    <property type="entry name" value="WH_DNA-bd_sf"/>
</dbReference>
<dbReference type="EMBL" id="SLUL01000007">
    <property type="protein sequence ID" value="TCL49289.1"/>
    <property type="molecule type" value="Genomic_DNA"/>
</dbReference>
<reference evidence="2 3" key="1">
    <citation type="submission" date="2019-03" db="EMBL/GenBank/DDBJ databases">
        <title>Genomic Encyclopedia of Type Strains, Phase IV (KMG-IV): sequencing the most valuable type-strain genomes for metagenomic binning, comparative biology and taxonomic classification.</title>
        <authorList>
            <person name="Goeker M."/>
        </authorList>
    </citation>
    <scope>NUCLEOTIDE SEQUENCE [LARGE SCALE GENOMIC DNA]</scope>
    <source>
        <strain evidence="2 3">DSM 24979</strain>
    </source>
</reference>
<dbReference type="PANTHER" id="PTHR33169">
    <property type="entry name" value="PADR-FAMILY TRANSCRIPTIONAL REGULATOR"/>
    <property type="match status" value="1"/>
</dbReference>
<dbReference type="PANTHER" id="PTHR33169:SF14">
    <property type="entry name" value="TRANSCRIPTIONAL REGULATOR RV3488"/>
    <property type="match status" value="1"/>
</dbReference>
<evidence type="ECO:0000259" key="1">
    <source>
        <dbReference type="Pfam" id="PF03551"/>
    </source>
</evidence>
<sequence>MKKRSSSSPEQNFPGAPKQFVVPFLLLQLRDFNLHGYQLIEQLIKLGFHSIDRGNIYRILRQLEKDHLISSQWDTSSEGPARRIYSLTEAGEAYLQSWAASLELYQHMLETFFSLYKKMFVSPSNENEYSKGERS</sequence>
<accession>A0A4R1QDZ5</accession>
<dbReference type="NCBIfam" id="TIGR02719">
    <property type="entry name" value="repress_PhaQ"/>
    <property type="match status" value="1"/>
</dbReference>
<dbReference type="SUPFAM" id="SSF46785">
    <property type="entry name" value="Winged helix' DNA-binding domain"/>
    <property type="match status" value="1"/>
</dbReference>
<dbReference type="RefSeq" id="WP_132948500.1">
    <property type="nucleotide sequence ID" value="NZ_BSVG01000015.1"/>
</dbReference>
<dbReference type="InterPro" id="IPR052509">
    <property type="entry name" value="Metal_resp_DNA-bind_regulator"/>
</dbReference>
<evidence type="ECO:0000313" key="2">
    <source>
        <dbReference type="EMBL" id="TCL49289.1"/>
    </source>
</evidence>
<protein>
    <submittedName>
        <fullName evidence="2">PadR family transcriptional regulator</fullName>
    </submittedName>
</protein>
<name>A0A4R1QDZ5_9BACL</name>